<reference evidence="2 3" key="1">
    <citation type="journal article" date="2015" name="Genome Biol. Evol.">
        <title>Comparative Genomics of a Bacterivorous Green Alga Reveals Evolutionary Causalities and Consequences of Phago-Mixotrophic Mode of Nutrition.</title>
        <authorList>
            <person name="Burns J.A."/>
            <person name="Paasch A."/>
            <person name="Narechania A."/>
            <person name="Kim E."/>
        </authorList>
    </citation>
    <scope>NUCLEOTIDE SEQUENCE [LARGE SCALE GENOMIC DNA]</scope>
    <source>
        <strain evidence="2 3">PLY_AMNH</strain>
    </source>
</reference>
<feature type="region of interest" description="Disordered" evidence="1">
    <location>
        <begin position="229"/>
        <end position="273"/>
    </location>
</feature>
<keyword evidence="3" id="KW-1185">Reference proteome</keyword>
<sequence length="391" mass="43204">VDFCEEKIATSATNSQSSVRQRSHSKDEDNHVWRTESCVGFQDTLESMAQWRYVAEEVIQSGKSSSRAEEYINFISKTVEARKAHREKRLKKKMERRSKRQLFPSKSRNVRKNSKEFVKGAGSQGETENPLATFDITDPWGEDVKLPVMSDPAVTGGDLAHEMSVDLAPAAESPSKKAAVIRAGATYRVTAVFEESLVWHLAVHLTDCVLQEHATQRAGKRRGKHFGCFPSISRGSNPNQFNSTRPVPVRYSDREDENNGENNGDGKDENNGYEGFGSVLVTTQLPDPAPTSPLEGLYAGVRVQQPHTWDFVSLPVKEVMVLGSLEVQEVVVLEDPEAREVQAVIQDKASRSIQLLAHVDVTEEELAMATSTGTPTPTGQCLGSPEYDALC</sequence>
<evidence type="ECO:0000256" key="1">
    <source>
        <dbReference type="SAM" id="MobiDB-lite"/>
    </source>
</evidence>
<gene>
    <name evidence="2" type="ORF">CYMTET_18625</name>
</gene>
<organism evidence="2 3">
    <name type="scientific">Cymbomonas tetramitiformis</name>
    <dbReference type="NCBI Taxonomy" id="36881"/>
    <lineage>
        <taxon>Eukaryota</taxon>
        <taxon>Viridiplantae</taxon>
        <taxon>Chlorophyta</taxon>
        <taxon>Pyramimonadophyceae</taxon>
        <taxon>Pyramimonadales</taxon>
        <taxon>Pyramimonadaceae</taxon>
        <taxon>Cymbomonas</taxon>
    </lineage>
</organism>
<feature type="non-terminal residue" evidence="2">
    <location>
        <position position="1"/>
    </location>
</feature>
<dbReference type="EMBL" id="LGRX02008636">
    <property type="protein sequence ID" value="KAK3273119.1"/>
    <property type="molecule type" value="Genomic_DNA"/>
</dbReference>
<evidence type="ECO:0000313" key="2">
    <source>
        <dbReference type="EMBL" id="KAK3273119.1"/>
    </source>
</evidence>
<evidence type="ECO:0000313" key="3">
    <source>
        <dbReference type="Proteomes" id="UP001190700"/>
    </source>
</evidence>
<dbReference type="AlphaFoldDB" id="A0AAE0G7N2"/>
<proteinExistence type="predicted"/>
<protein>
    <submittedName>
        <fullName evidence="2">Uncharacterized protein</fullName>
    </submittedName>
</protein>
<comment type="caution">
    <text evidence="2">The sequence shown here is derived from an EMBL/GenBank/DDBJ whole genome shotgun (WGS) entry which is preliminary data.</text>
</comment>
<feature type="compositionally biased region" description="Polar residues" evidence="1">
    <location>
        <begin position="369"/>
        <end position="381"/>
    </location>
</feature>
<feature type="region of interest" description="Disordered" evidence="1">
    <location>
        <begin position="369"/>
        <end position="391"/>
    </location>
</feature>
<feature type="compositionally biased region" description="Polar residues" evidence="1">
    <location>
        <begin position="10"/>
        <end position="20"/>
    </location>
</feature>
<feature type="region of interest" description="Disordered" evidence="1">
    <location>
        <begin position="9"/>
        <end position="30"/>
    </location>
</feature>
<feature type="compositionally biased region" description="Polar residues" evidence="1">
    <location>
        <begin position="233"/>
        <end position="245"/>
    </location>
</feature>
<accession>A0AAE0G7N2</accession>
<dbReference type="Proteomes" id="UP001190700">
    <property type="component" value="Unassembled WGS sequence"/>
</dbReference>
<name>A0AAE0G7N2_9CHLO</name>